<dbReference type="Gene3D" id="1.20.5.1500">
    <property type="match status" value="1"/>
</dbReference>
<evidence type="ECO:0000313" key="9">
    <source>
        <dbReference type="Proteomes" id="UP000005408"/>
    </source>
</evidence>
<evidence type="ECO:0000256" key="2">
    <source>
        <dbReference type="ARBA" id="ARBA00022491"/>
    </source>
</evidence>
<dbReference type="OMA" id="QDSIRCE"/>
<dbReference type="AlphaFoldDB" id="A0A8W8HXH9"/>
<dbReference type="GO" id="GO:0010468">
    <property type="term" value="P:regulation of gene expression"/>
    <property type="evidence" value="ECO:0007669"/>
    <property type="project" value="UniProtKB-ARBA"/>
</dbReference>
<dbReference type="SMART" id="SM01401">
    <property type="entry name" value="Sds3"/>
    <property type="match status" value="1"/>
</dbReference>
<reference evidence="8" key="1">
    <citation type="submission" date="2022-08" db="UniProtKB">
        <authorList>
            <consortium name="EnsemblMetazoa"/>
        </authorList>
    </citation>
    <scope>IDENTIFICATION</scope>
    <source>
        <strain evidence="8">05x7-T-G4-1.051#20</strain>
    </source>
</reference>
<keyword evidence="5" id="KW-0539">Nucleus</keyword>
<dbReference type="OrthoDB" id="20886at2759"/>
<name>A0A8W8HXH9_MAGGI</name>
<comment type="similarity">
    <text evidence="6">Belongs to the BRMS1 family.</text>
</comment>
<organism evidence="8 9">
    <name type="scientific">Magallana gigas</name>
    <name type="common">Pacific oyster</name>
    <name type="synonym">Crassostrea gigas</name>
    <dbReference type="NCBI Taxonomy" id="29159"/>
    <lineage>
        <taxon>Eukaryota</taxon>
        <taxon>Metazoa</taxon>
        <taxon>Spiralia</taxon>
        <taxon>Lophotrochozoa</taxon>
        <taxon>Mollusca</taxon>
        <taxon>Bivalvia</taxon>
        <taxon>Autobranchia</taxon>
        <taxon>Pteriomorphia</taxon>
        <taxon>Ostreida</taxon>
        <taxon>Ostreoidea</taxon>
        <taxon>Ostreidae</taxon>
        <taxon>Magallana</taxon>
    </lineage>
</organism>
<dbReference type="EnsemblMetazoa" id="G11513.2">
    <property type="protein sequence ID" value="G11513.2:cds"/>
    <property type="gene ID" value="G11513"/>
</dbReference>
<feature type="region of interest" description="Disordered" evidence="7">
    <location>
        <begin position="1"/>
        <end position="57"/>
    </location>
</feature>
<dbReference type="FunFam" id="1.20.5.1500:FF:000002">
    <property type="entry name" value="breast cancer metastasis-suppressor 1-like protein-A"/>
    <property type="match status" value="1"/>
</dbReference>
<dbReference type="Pfam" id="PF08598">
    <property type="entry name" value="Sds3"/>
    <property type="match status" value="1"/>
</dbReference>
<dbReference type="GeneID" id="105326734"/>
<dbReference type="PANTHER" id="PTHR21964">
    <property type="entry name" value="BREAST CANCER METASTASIS-SUPPRESSOR 1"/>
    <property type="match status" value="1"/>
</dbReference>
<evidence type="ECO:0000256" key="7">
    <source>
        <dbReference type="SAM" id="MobiDB-lite"/>
    </source>
</evidence>
<keyword evidence="4" id="KW-0804">Transcription</keyword>
<evidence type="ECO:0000256" key="5">
    <source>
        <dbReference type="ARBA" id="ARBA00023242"/>
    </source>
</evidence>
<keyword evidence="2" id="KW-0678">Repressor</keyword>
<dbReference type="GO" id="GO:0005654">
    <property type="term" value="C:nucleoplasm"/>
    <property type="evidence" value="ECO:0007669"/>
    <property type="project" value="UniProtKB-ARBA"/>
</dbReference>
<protein>
    <recommendedName>
        <fullName evidence="10">Breast cancer metastasis-suppressor 1-like protein</fullName>
    </recommendedName>
</protein>
<dbReference type="KEGG" id="crg:105326734"/>
<evidence type="ECO:0000256" key="6">
    <source>
        <dbReference type="ARBA" id="ARBA00038256"/>
    </source>
</evidence>
<dbReference type="EnsemblMetazoa" id="G11513.1">
    <property type="protein sequence ID" value="G11513.1:cds"/>
    <property type="gene ID" value="G11513"/>
</dbReference>
<dbReference type="InterPro" id="IPR013907">
    <property type="entry name" value="Sds3"/>
</dbReference>
<dbReference type="Proteomes" id="UP000005408">
    <property type="component" value="Unassembled WGS sequence"/>
</dbReference>
<evidence type="ECO:0000313" key="8">
    <source>
        <dbReference type="EnsemblMetazoa" id="G11513.2:cds"/>
    </source>
</evidence>
<comment type="subcellular location">
    <subcellularLocation>
        <location evidence="1">Nucleus</location>
    </subcellularLocation>
</comment>
<dbReference type="EnsemblMetazoa" id="G11513.6">
    <property type="protein sequence ID" value="G11513.6:cds"/>
    <property type="gene ID" value="G11513"/>
</dbReference>
<proteinExistence type="inferred from homology"/>
<evidence type="ECO:0000256" key="3">
    <source>
        <dbReference type="ARBA" id="ARBA00023015"/>
    </source>
</evidence>
<evidence type="ECO:0000256" key="4">
    <source>
        <dbReference type="ARBA" id="ARBA00023163"/>
    </source>
</evidence>
<keyword evidence="9" id="KW-1185">Reference proteome</keyword>
<keyword evidence="3" id="KW-0805">Transcription regulation</keyword>
<evidence type="ECO:0000256" key="1">
    <source>
        <dbReference type="ARBA" id="ARBA00004123"/>
    </source>
</evidence>
<accession>A0A8W8HXH9</accession>
<feature type="compositionally biased region" description="Acidic residues" evidence="7">
    <location>
        <begin position="30"/>
        <end position="50"/>
    </location>
</feature>
<evidence type="ECO:0008006" key="10">
    <source>
        <dbReference type="Google" id="ProtNLM"/>
    </source>
</evidence>
<sequence>MMKMPVLENGKAETEEEEMEQETPGSNNSSDDDSEMGSEDEDGSELDEEECERRKTECLDDMADLEKQFSDLKEVLYKERMGQVDHKLEEVRAGRAAEYLNPLSQLQENMRIRTEVAVPPTGCFSIEGILRELRIDSIQNKFESEVLAAQQNLESDKELLYDTVKNELEEKIRRLEEDRHNIDISSDLWDETQTMSKSKKKIDGSSSERRKKPLSVSGPYIIYMLKDVEIIEDWTAIKKALKQKRKSEYDFC</sequence>